<feature type="region of interest" description="Disordered" evidence="1">
    <location>
        <begin position="65"/>
        <end position="195"/>
    </location>
</feature>
<feature type="compositionally biased region" description="Pro residues" evidence="1">
    <location>
        <begin position="825"/>
        <end position="841"/>
    </location>
</feature>
<feature type="region of interest" description="Disordered" evidence="1">
    <location>
        <begin position="1"/>
        <end position="22"/>
    </location>
</feature>
<feature type="compositionally biased region" description="Basic and acidic residues" evidence="1">
    <location>
        <begin position="370"/>
        <end position="419"/>
    </location>
</feature>
<feature type="compositionally biased region" description="Polar residues" evidence="1">
    <location>
        <begin position="156"/>
        <end position="165"/>
    </location>
</feature>
<feature type="compositionally biased region" description="Low complexity" evidence="1">
    <location>
        <begin position="773"/>
        <end position="782"/>
    </location>
</feature>
<feature type="compositionally biased region" description="Low complexity" evidence="1">
    <location>
        <begin position="725"/>
        <end position="735"/>
    </location>
</feature>
<feature type="compositionally biased region" description="Basic and acidic residues" evidence="1">
    <location>
        <begin position="1121"/>
        <end position="1192"/>
    </location>
</feature>
<feature type="compositionally biased region" description="Pro residues" evidence="1">
    <location>
        <begin position="783"/>
        <end position="795"/>
    </location>
</feature>
<feature type="compositionally biased region" description="Polar residues" evidence="1">
    <location>
        <begin position="93"/>
        <end position="112"/>
    </location>
</feature>
<dbReference type="Proteomes" id="UP000593566">
    <property type="component" value="Unassembled WGS sequence"/>
</dbReference>
<feature type="compositionally biased region" description="Basic and acidic residues" evidence="1">
    <location>
        <begin position="427"/>
        <end position="461"/>
    </location>
</feature>
<feature type="compositionally biased region" description="Low complexity" evidence="1">
    <location>
        <begin position="951"/>
        <end position="964"/>
    </location>
</feature>
<name>A0A8H6C7T6_9LECA</name>
<dbReference type="RefSeq" id="XP_037147985.1">
    <property type="nucleotide sequence ID" value="XM_037296804.1"/>
</dbReference>
<evidence type="ECO:0000256" key="1">
    <source>
        <dbReference type="SAM" id="MobiDB-lite"/>
    </source>
</evidence>
<dbReference type="AlphaFoldDB" id="A0A8H6C7T6"/>
<feature type="compositionally biased region" description="Low complexity" evidence="1">
    <location>
        <begin position="870"/>
        <end position="886"/>
    </location>
</feature>
<feature type="compositionally biased region" description="Pro residues" evidence="1">
    <location>
        <begin position="1019"/>
        <end position="1028"/>
    </location>
</feature>
<feature type="compositionally biased region" description="Polar residues" evidence="1">
    <location>
        <begin position="124"/>
        <end position="146"/>
    </location>
</feature>
<feature type="compositionally biased region" description="Pro residues" evidence="1">
    <location>
        <begin position="848"/>
        <end position="869"/>
    </location>
</feature>
<evidence type="ECO:0000313" key="3">
    <source>
        <dbReference type="Proteomes" id="UP000593566"/>
    </source>
</evidence>
<feature type="compositionally biased region" description="Low complexity" evidence="1">
    <location>
        <begin position="65"/>
        <end position="80"/>
    </location>
</feature>
<sequence length="1257" mass="137666">MNDSTPVESRTKEPFEMDDQSFVGSDTYQADFDAGAQFESPARSASGRWQTINSSNTMDLERHLSANSVSRDVRASSVSNQRYDDNDRPDLTNMVSTHSEGQSYENDRTIMNSDRVLDSREQMESATLTPGRSPSQAFGNNGNHSNLESRSDLSERSQSGNTISTPFLDPGLMDPHASRGSDHPYGTSEPQEPANLMPAANINHKYDNVRTSSSSDQRRGSSERLDSVHLVSPSGIERRRRSPSPRPKVSAETKARWAMLKQLAGVSQPRDVEEEDRNEGRDEETRTTEVDSRIREESNANDSSQTGDHVDDASIERYLQKLQGDPHIDSRGLREGLSRMQSYKGSNSQQDQHSAHESHFEGNTYSGARRPSEDIRNSGMENEVRGAEQDAQDKLNKGKGEAEKALRGREAGLRRDEHALGAGLEGAGRRAEGELRSAGRDARDSLQKDKNGFERDVRRDTSMADAEVHKLGGQTAREFRRGEHGLEAGLEGAAHAAEGLLPPMNVLQDLRQGEHGLMGDVHKAENAFSRTGLGQEIRKGEHDLIGEVHKLEQEFPHIGLGREFRKGEQNLMGDIHKIENETANTGLGQEIQKGQHHLVDEFHKLEHELPHLELGQDLRRGEHDLKQGLHEAADHLRRDEHALGKGAEAVGRSVEHGLENIGRFAVDGVAIAGGLGVMPFDHAESGKSAPSPRPNVLQPGHGMISPNGQQMPRNTHQPGAGGPHPLGAPGAHPAPNVQRLNQAPANHRNRPSIVEPPHHPLAPRTPQPGHNCGPSGSQHPHLSPSPSPTRGPSPGPGMNKITPGRMPSPSPGNNQRSQMPVRKPVLPPRPQGAPQRPPQPQHPQGAPQHPPQPPHPQGAPQHPPQPPHPQGAAQHPPQPQHPQGAPQHPPQPPHPQGAAQHPPQPQHPQGAPQHPPQPQHPQGAPQHPPQPQHPQGAPQPPPQPQISQGAQPHPTRTPQQRQPPNAIPQHPPPQHPMSTPQHPQGGRQQGQPPNAMSQHPQTPHPQGGSQQRQPASAMPQPPPLPHPQGAPNQRSQSPTPPHPQVSDPQRVPQQRSVNANPHPRPQHFRGTPQPILPKDQKDGEAQRQEAMGNSNVQQARQAMPGAAIGSHPGRTQPLSNERPESEGKTDEQEPRASIMQERKRIAAESQRRIAERQEQQTGHDRRHEDHDADSCPHQTERHSTTEHAEESHSISGPQSMLNMFKARADAAIEASGDCPSFTDRLLIEMVQLLCKMAQDAMPEIERRLAQNQRQDCS</sequence>
<feature type="compositionally biased region" description="Basic and acidic residues" evidence="1">
    <location>
        <begin position="216"/>
        <end position="227"/>
    </location>
</feature>
<evidence type="ECO:0000313" key="2">
    <source>
        <dbReference type="EMBL" id="KAF6218550.1"/>
    </source>
</evidence>
<keyword evidence="3" id="KW-1185">Reference proteome</keyword>
<accession>A0A8H6C7T6</accession>
<feature type="compositionally biased region" description="Basic and acidic residues" evidence="1">
    <location>
        <begin position="1078"/>
        <end position="1087"/>
    </location>
</feature>
<feature type="compositionally biased region" description="Polar residues" evidence="1">
    <location>
        <begin position="1091"/>
        <end position="1100"/>
    </location>
</feature>
<protein>
    <submittedName>
        <fullName evidence="2">Uncharacterized protein</fullName>
    </submittedName>
</protein>
<feature type="compositionally biased region" description="Pro residues" evidence="1">
    <location>
        <begin position="926"/>
        <end position="944"/>
    </location>
</feature>
<feature type="compositionally biased region" description="Polar residues" evidence="1">
    <location>
        <begin position="339"/>
        <end position="352"/>
    </location>
</feature>
<feature type="compositionally biased region" description="Low complexity" evidence="1">
    <location>
        <begin position="896"/>
        <end position="912"/>
    </location>
</feature>
<feature type="compositionally biased region" description="Basic and acidic residues" evidence="1">
    <location>
        <begin position="308"/>
        <end position="337"/>
    </location>
</feature>
<proteinExistence type="predicted"/>
<feature type="compositionally biased region" description="Pro residues" evidence="1">
    <location>
        <begin position="965"/>
        <end position="975"/>
    </location>
</feature>
<reference evidence="2 3" key="1">
    <citation type="journal article" date="2020" name="Genomics">
        <title>Complete, high-quality genomes from long-read metagenomic sequencing of two wolf lichen thalli reveals enigmatic genome architecture.</title>
        <authorList>
            <person name="McKenzie S.K."/>
            <person name="Walston R.F."/>
            <person name="Allen J.L."/>
        </authorList>
    </citation>
    <scope>NUCLEOTIDE SEQUENCE [LARGE SCALE GENOMIC DNA]</scope>
    <source>
        <strain evidence="2">WasteWater1</strain>
    </source>
</reference>
<comment type="caution">
    <text evidence="2">The sequence shown here is derived from an EMBL/GenBank/DDBJ whole genome shotgun (WGS) entry which is preliminary data.</text>
</comment>
<gene>
    <name evidence="2" type="ORF">HO133_005900</name>
</gene>
<feature type="compositionally biased region" description="Polar residues" evidence="1">
    <location>
        <begin position="706"/>
        <end position="717"/>
    </location>
</feature>
<feature type="region of interest" description="Disordered" evidence="1">
    <location>
        <begin position="208"/>
        <end position="461"/>
    </location>
</feature>
<feature type="compositionally biased region" description="Low complexity" evidence="1">
    <location>
        <begin position="976"/>
        <end position="993"/>
    </location>
</feature>
<organism evidence="2 3">
    <name type="scientific">Letharia lupina</name>
    <dbReference type="NCBI Taxonomy" id="560253"/>
    <lineage>
        <taxon>Eukaryota</taxon>
        <taxon>Fungi</taxon>
        <taxon>Dikarya</taxon>
        <taxon>Ascomycota</taxon>
        <taxon>Pezizomycotina</taxon>
        <taxon>Lecanoromycetes</taxon>
        <taxon>OSLEUM clade</taxon>
        <taxon>Lecanoromycetidae</taxon>
        <taxon>Lecanorales</taxon>
        <taxon>Lecanorineae</taxon>
        <taxon>Parmeliaceae</taxon>
        <taxon>Letharia</taxon>
    </lineage>
</organism>
<feature type="region of interest" description="Disordered" evidence="1">
    <location>
        <begin position="682"/>
        <end position="1197"/>
    </location>
</feature>
<dbReference type="EMBL" id="JACCJB010000022">
    <property type="protein sequence ID" value="KAF6218550.1"/>
    <property type="molecule type" value="Genomic_DNA"/>
</dbReference>
<feature type="compositionally biased region" description="Basic and acidic residues" evidence="1">
    <location>
        <begin position="278"/>
        <end position="298"/>
    </location>
</feature>
<dbReference type="GeneID" id="59334305"/>